<evidence type="ECO:0000313" key="3">
    <source>
        <dbReference type="Proteomes" id="UP000010384"/>
    </source>
</evidence>
<dbReference type="RefSeq" id="WP_015162993.1">
    <property type="nucleotide sequence ID" value="NC_019699.1"/>
</dbReference>
<keyword evidence="3" id="KW-1185">Reference proteome</keyword>
<feature type="transmembrane region" description="Helical" evidence="1">
    <location>
        <begin position="18"/>
        <end position="37"/>
    </location>
</feature>
<dbReference type="InParanoid" id="K9U879"/>
<gene>
    <name evidence="2" type="ORF">Chro_5707</name>
</gene>
<keyword evidence="1" id="KW-0812">Transmembrane</keyword>
<dbReference type="AlphaFoldDB" id="K9U879"/>
<dbReference type="EMBL" id="CP003598">
    <property type="protein sequence ID" value="AFY91055.1"/>
    <property type="molecule type" value="Genomic_DNA"/>
</dbReference>
<protein>
    <submittedName>
        <fullName evidence="2">Uncharacterized protein</fullName>
    </submittedName>
</protein>
<accession>K9U879</accession>
<geneLocation type="plasmid" evidence="2 3">
    <name>pCHRO.01</name>
</geneLocation>
<keyword evidence="1" id="KW-1133">Transmembrane helix</keyword>
<dbReference type="KEGG" id="cthe:Chro_5707"/>
<name>K9U879_CHRTP</name>
<keyword evidence="2" id="KW-0614">Plasmid</keyword>
<sequence length="40" mass="4569">MYCIKMLAVNFWWVRLEWLGLVVAVLADTEILLLATANGM</sequence>
<proteinExistence type="predicted"/>
<evidence type="ECO:0000313" key="2">
    <source>
        <dbReference type="EMBL" id="AFY91055.1"/>
    </source>
</evidence>
<organism evidence="2 3">
    <name type="scientific">Chroococcidiopsis thermalis (strain PCC 7203)</name>
    <dbReference type="NCBI Taxonomy" id="251229"/>
    <lineage>
        <taxon>Bacteria</taxon>
        <taxon>Bacillati</taxon>
        <taxon>Cyanobacteriota</taxon>
        <taxon>Cyanophyceae</taxon>
        <taxon>Chroococcidiopsidales</taxon>
        <taxon>Chroococcidiopsidaceae</taxon>
        <taxon>Chroococcidiopsis</taxon>
    </lineage>
</organism>
<dbReference type="HOGENOM" id="CLU_3287042_0_0_3"/>
<keyword evidence="1" id="KW-0472">Membrane</keyword>
<dbReference type="Proteomes" id="UP000010384">
    <property type="component" value="Plasmid pCHRO.01"/>
</dbReference>
<evidence type="ECO:0000256" key="1">
    <source>
        <dbReference type="SAM" id="Phobius"/>
    </source>
</evidence>
<reference evidence="2 3" key="1">
    <citation type="submission" date="2012-06" db="EMBL/GenBank/DDBJ databases">
        <title>Finished plasmid 1 of genome of Chroococcidiopsis thermalis PCC 7203.</title>
        <authorList>
            <consortium name="US DOE Joint Genome Institute"/>
            <person name="Gugger M."/>
            <person name="Coursin T."/>
            <person name="Rippka R."/>
            <person name="Tandeau De Marsac N."/>
            <person name="Huntemann M."/>
            <person name="Wei C.-L."/>
            <person name="Han J."/>
            <person name="Detter J.C."/>
            <person name="Han C."/>
            <person name="Tapia R."/>
            <person name="Davenport K."/>
            <person name="Daligault H."/>
            <person name="Erkkila T."/>
            <person name="Gu W."/>
            <person name="Munk A.C.C."/>
            <person name="Teshima H."/>
            <person name="Xu Y."/>
            <person name="Chain P."/>
            <person name="Chen A."/>
            <person name="Krypides N."/>
            <person name="Mavromatis K."/>
            <person name="Markowitz V."/>
            <person name="Szeto E."/>
            <person name="Ivanova N."/>
            <person name="Mikhailova N."/>
            <person name="Ovchinnikova G."/>
            <person name="Pagani I."/>
            <person name="Pati A."/>
            <person name="Goodwin L."/>
            <person name="Peters L."/>
            <person name="Pitluck S."/>
            <person name="Woyke T."/>
            <person name="Kerfeld C."/>
        </authorList>
    </citation>
    <scope>NUCLEOTIDE SEQUENCE [LARGE SCALE GENOMIC DNA]</scope>
    <source>
        <strain evidence="2 3">PCC 7203</strain>
        <plasmid evidence="2 3">pCHRO.01</plasmid>
    </source>
</reference>